<organism evidence="1 2">
    <name type="scientific">Rhizobium leguminosarum bv. trifolii</name>
    <dbReference type="NCBI Taxonomy" id="386"/>
    <lineage>
        <taxon>Bacteria</taxon>
        <taxon>Pseudomonadati</taxon>
        <taxon>Pseudomonadota</taxon>
        <taxon>Alphaproteobacteria</taxon>
        <taxon>Hyphomicrobiales</taxon>
        <taxon>Rhizobiaceae</taxon>
        <taxon>Rhizobium/Agrobacterium group</taxon>
        <taxon>Rhizobium</taxon>
    </lineage>
</organism>
<accession>A0A3E1BRZ3</accession>
<evidence type="ECO:0000313" key="2">
    <source>
        <dbReference type="Proteomes" id="UP000256748"/>
    </source>
</evidence>
<proteinExistence type="predicted"/>
<reference evidence="1 2" key="1">
    <citation type="submission" date="2017-03" db="EMBL/GenBank/DDBJ databases">
        <title>Genome analysis of Rhizobial strains effectives or ineffectives for nitrogen fixation isolated from bean seeds.</title>
        <authorList>
            <person name="Peralta H."/>
            <person name="Aguilar-Vera A."/>
            <person name="Mora Y."/>
            <person name="Vargas-Lagunas C."/>
            <person name="Girard L."/>
            <person name="Mora J."/>
        </authorList>
    </citation>
    <scope>NUCLEOTIDE SEQUENCE [LARGE SCALE GENOMIC DNA]</scope>
    <source>
        <strain evidence="1 2">CCGM5</strain>
    </source>
</reference>
<dbReference type="RefSeq" id="WP_116273148.1">
    <property type="nucleotide sequence ID" value="NZ_KZ859521.1"/>
</dbReference>
<comment type="caution">
    <text evidence="1">The sequence shown here is derived from an EMBL/GenBank/DDBJ whole genome shotgun (WGS) entry which is preliminary data.</text>
</comment>
<dbReference type="EMBL" id="NAOO01000010">
    <property type="protein sequence ID" value="RFB95802.1"/>
    <property type="molecule type" value="Genomic_DNA"/>
</dbReference>
<evidence type="ECO:0000313" key="1">
    <source>
        <dbReference type="EMBL" id="RFB95802.1"/>
    </source>
</evidence>
<dbReference type="Proteomes" id="UP000256748">
    <property type="component" value="Unassembled WGS sequence"/>
</dbReference>
<sequence length="322" mass="36932">MFDQIEDVKDYLADGELDQVRRKNEGGRSNLVGHQYEVAYASIEVLRLAAQMVMASLDPDKTKIAAQLRASFVDDFAIIERGVFWWFEMKAGKDVRWDKKQSKTARSIEENFRSMINIDNRRRRKAFYRLVVADADAADNLVVSCPDGLEEVEVIHFPWALIPRDVEAHFPDFQEWVRWILPARKAETFKGLELYPIEASYGEAEANAALRQFRGFVFDMRPATTYSIREAFKEIDRACLGLFGWETDDLDAEVASILDQIPNFQFVTFNGQLNYVLYERITGSVPARLGADSGRRFESAVRQLKPRTVDALKPILRGKYGP</sequence>
<gene>
    <name evidence="1" type="ORF">B5K10_09555</name>
</gene>
<protein>
    <submittedName>
        <fullName evidence="1">Uncharacterized protein</fullName>
    </submittedName>
</protein>
<dbReference type="AlphaFoldDB" id="A0A3E1BRZ3"/>
<name>A0A3E1BRZ3_RHILT</name>